<dbReference type="EMBL" id="AP023367">
    <property type="protein sequence ID" value="BCJ94617.1"/>
    <property type="molecule type" value="Genomic_DNA"/>
</dbReference>
<reference evidence="1 2" key="1">
    <citation type="journal article" date="2016" name="Int. J. Syst. Evol. Microbiol.">
        <title>Descriptions of Anaerotaenia torta gen. nov., sp. nov. and Anaerocolumna cellulosilytica gen. nov., sp. nov. isolated from a methanogenic reactor of cattle waste.</title>
        <authorList>
            <person name="Uek A."/>
            <person name="Ohtaki Y."/>
            <person name="Kaku N."/>
            <person name="Ueki K."/>
        </authorList>
    </citation>
    <scope>NUCLEOTIDE SEQUENCE [LARGE SCALE GENOMIC DNA]</scope>
    <source>
        <strain evidence="1 2">SN021</strain>
    </source>
</reference>
<proteinExistence type="predicted"/>
<dbReference type="Pfam" id="PF20122">
    <property type="entry name" value="DUF6512"/>
    <property type="match status" value="1"/>
</dbReference>
<keyword evidence="2" id="KW-1185">Reference proteome</keyword>
<dbReference type="RefSeq" id="WP_184089629.1">
    <property type="nucleotide sequence ID" value="NZ_AP023367.1"/>
</dbReference>
<evidence type="ECO:0000313" key="2">
    <source>
        <dbReference type="Proteomes" id="UP000515561"/>
    </source>
</evidence>
<dbReference type="AlphaFoldDB" id="A0A6S6R3J0"/>
<accession>A0A6S6R3J0</accession>
<organism evidence="1 2">
    <name type="scientific">Anaerocolumna cellulosilytica</name>
    <dbReference type="NCBI Taxonomy" id="433286"/>
    <lineage>
        <taxon>Bacteria</taxon>
        <taxon>Bacillati</taxon>
        <taxon>Bacillota</taxon>
        <taxon>Clostridia</taxon>
        <taxon>Lachnospirales</taxon>
        <taxon>Lachnospiraceae</taxon>
        <taxon>Anaerocolumna</taxon>
    </lineage>
</organism>
<sequence length="179" mass="20510">MYKKLVYYELAGFILVLIFGTLLHFVFEWSGRNFLVAFFSPVNESVWEHLKLLFMPFLVFSFIEYFILCKKFKSFIPAKATGIVIGLCSIISLSYTFTGIIGTHVLAIDIGIFVVSTLITYTISYCMIKNWNVDGILLNSLGLLVITLLFLIFMIFTFYPPVNNLFQDPNTLSYGLDEK</sequence>
<protein>
    <submittedName>
        <fullName evidence="1">Uncharacterized protein</fullName>
    </submittedName>
</protein>
<name>A0A6S6R3J0_9FIRM</name>
<dbReference type="InterPro" id="IPR045407">
    <property type="entry name" value="DUF6512"/>
</dbReference>
<dbReference type="Proteomes" id="UP000515561">
    <property type="component" value="Chromosome"/>
</dbReference>
<gene>
    <name evidence="1" type="ORF">acsn021_21860</name>
</gene>
<dbReference type="KEGG" id="acel:acsn021_21860"/>
<evidence type="ECO:0000313" key="1">
    <source>
        <dbReference type="EMBL" id="BCJ94617.1"/>
    </source>
</evidence>